<evidence type="ECO:0000313" key="2">
    <source>
        <dbReference type="EMBL" id="GKU89582.1"/>
    </source>
</evidence>
<reference evidence="2 3" key="1">
    <citation type="journal article" date="2021" name="Commun. Biol.">
        <title>The genome of Shorea leprosula (Dipterocarpaceae) highlights the ecological relevance of drought in aseasonal tropical rainforests.</title>
        <authorList>
            <person name="Ng K.K.S."/>
            <person name="Kobayashi M.J."/>
            <person name="Fawcett J.A."/>
            <person name="Hatakeyama M."/>
            <person name="Paape T."/>
            <person name="Ng C.H."/>
            <person name="Ang C.C."/>
            <person name="Tnah L.H."/>
            <person name="Lee C.T."/>
            <person name="Nishiyama T."/>
            <person name="Sese J."/>
            <person name="O'Brien M.J."/>
            <person name="Copetti D."/>
            <person name="Mohd Noor M.I."/>
            <person name="Ong R.C."/>
            <person name="Putra M."/>
            <person name="Sireger I.Z."/>
            <person name="Indrioko S."/>
            <person name="Kosugi Y."/>
            <person name="Izuno A."/>
            <person name="Isagi Y."/>
            <person name="Lee S.L."/>
            <person name="Shimizu K.K."/>
        </authorList>
    </citation>
    <scope>NUCLEOTIDE SEQUENCE [LARGE SCALE GENOMIC DNA]</scope>
    <source>
        <strain evidence="2">214</strain>
    </source>
</reference>
<evidence type="ECO:0000313" key="3">
    <source>
        <dbReference type="Proteomes" id="UP001054252"/>
    </source>
</evidence>
<gene>
    <name evidence="2" type="ORF">SLEP1_g3706</name>
</gene>
<keyword evidence="3" id="KW-1185">Reference proteome</keyword>
<accession>A0AAV5HV34</accession>
<dbReference type="PANTHER" id="PTHR24559">
    <property type="entry name" value="TRANSPOSON TY3-I GAG-POL POLYPROTEIN"/>
    <property type="match status" value="1"/>
</dbReference>
<sequence>MVTIVFRAQIGKNLEVYVDDIVVKSLKAENHLADLDETFNSLKKNRMQLNPAKCIFRVELGNFLGFMVSRRGIEANPEKIRAIARDGTAEISKRHIEVDWKGGSSSSIYIEVSG</sequence>
<dbReference type="EMBL" id="BPVZ01000003">
    <property type="protein sequence ID" value="GKU89582.1"/>
    <property type="molecule type" value="Genomic_DNA"/>
</dbReference>
<feature type="domain" description="Reverse transcriptase" evidence="1">
    <location>
        <begin position="1"/>
        <end position="68"/>
    </location>
</feature>
<dbReference type="Pfam" id="PF00078">
    <property type="entry name" value="RVT_1"/>
    <property type="match status" value="1"/>
</dbReference>
<dbReference type="SUPFAM" id="SSF56672">
    <property type="entry name" value="DNA/RNA polymerases"/>
    <property type="match status" value="1"/>
</dbReference>
<dbReference type="InterPro" id="IPR043128">
    <property type="entry name" value="Rev_trsase/Diguanyl_cyclase"/>
</dbReference>
<dbReference type="InterPro" id="IPR000477">
    <property type="entry name" value="RT_dom"/>
</dbReference>
<dbReference type="InterPro" id="IPR053134">
    <property type="entry name" value="RNA-dir_DNA_polymerase"/>
</dbReference>
<dbReference type="InterPro" id="IPR043502">
    <property type="entry name" value="DNA/RNA_pol_sf"/>
</dbReference>
<evidence type="ECO:0000259" key="1">
    <source>
        <dbReference type="PROSITE" id="PS50878"/>
    </source>
</evidence>
<dbReference type="AlphaFoldDB" id="A0AAV5HV34"/>
<dbReference type="PROSITE" id="PS50878">
    <property type="entry name" value="RT_POL"/>
    <property type="match status" value="1"/>
</dbReference>
<proteinExistence type="predicted"/>
<dbReference type="Proteomes" id="UP001054252">
    <property type="component" value="Unassembled WGS sequence"/>
</dbReference>
<dbReference type="PANTHER" id="PTHR24559:SF430">
    <property type="entry name" value="RNA-DIRECTED DNA POLYMERASE"/>
    <property type="match status" value="1"/>
</dbReference>
<comment type="caution">
    <text evidence="2">The sequence shown here is derived from an EMBL/GenBank/DDBJ whole genome shotgun (WGS) entry which is preliminary data.</text>
</comment>
<organism evidence="2 3">
    <name type="scientific">Rubroshorea leprosula</name>
    <dbReference type="NCBI Taxonomy" id="152421"/>
    <lineage>
        <taxon>Eukaryota</taxon>
        <taxon>Viridiplantae</taxon>
        <taxon>Streptophyta</taxon>
        <taxon>Embryophyta</taxon>
        <taxon>Tracheophyta</taxon>
        <taxon>Spermatophyta</taxon>
        <taxon>Magnoliopsida</taxon>
        <taxon>eudicotyledons</taxon>
        <taxon>Gunneridae</taxon>
        <taxon>Pentapetalae</taxon>
        <taxon>rosids</taxon>
        <taxon>malvids</taxon>
        <taxon>Malvales</taxon>
        <taxon>Dipterocarpaceae</taxon>
        <taxon>Rubroshorea</taxon>
    </lineage>
</organism>
<name>A0AAV5HV34_9ROSI</name>
<dbReference type="Gene3D" id="3.30.70.270">
    <property type="match status" value="1"/>
</dbReference>
<protein>
    <recommendedName>
        <fullName evidence="1">Reverse transcriptase domain-containing protein</fullName>
    </recommendedName>
</protein>